<dbReference type="EC" id="2.4.1.16" evidence="2"/>
<comment type="subcellular location">
    <subcellularLocation>
        <location evidence="1">Membrane</location>
        <topology evidence="1">Multi-pass membrane protein</topology>
    </subcellularLocation>
</comment>
<dbReference type="InterPro" id="IPR029044">
    <property type="entry name" value="Nucleotide-diphossugar_trans"/>
</dbReference>
<feature type="transmembrane region" description="Helical" evidence="8">
    <location>
        <begin position="816"/>
        <end position="835"/>
    </location>
</feature>
<evidence type="ECO:0000313" key="11">
    <source>
        <dbReference type="Proteomes" id="UP000549394"/>
    </source>
</evidence>
<feature type="transmembrane region" description="Helical" evidence="8">
    <location>
        <begin position="879"/>
        <end position="896"/>
    </location>
</feature>
<dbReference type="Pfam" id="PF23000">
    <property type="entry name" value="ChitinSynthase_IV_N"/>
    <property type="match status" value="1"/>
</dbReference>
<feature type="transmembrane region" description="Helical" evidence="8">
    <location>
        <begin position="1179"/>
        <end position="1201"/>
    </location>
</feature>
<dbReference type="EMBL" id="CAJFCJ010000005">
    <property type="protein sequence ID" value="CAD5114651.1"/>
    <property type="molecule type" value="Genomic_DNA"/>
</dbReference>
<dbReference type="GO" id="GO:0071944">
    <property type="term" value="C:cell periphery"/>
    <property type="evidence" value="ECO:0007669"/>
    <property type="project" value="TreeGrafter"/>
</dbReference>
<evidence type="ECO:0000256" key="1">
    <source>
        <dbReference type="ARBA" id="ARBA00004141"/>
    </source>
</evidence>
<reference evidence="10 11" key="1">
    <citation type="submission" date="2020-08" db="EMBL/GenBank/DDBJ databases">
        <authorList>
            <person name="Hejnol A."/>
        </authorList>
    </citation>
    <scope>NUCLEOTIDE SEQUENCE [LARGE SCALE GENOMIC DNA]</scope>
</reference>
<evidence type="ECO:0000256" key="4">
    <source>
        <dbReference type="ARBA" id="ARBA00022692"/>
    </source>
</evidence>
<keyword evidence="6 8" id="KW-0472">Membrane</keyword>
<dbReference type="PANTHER" id="PTHR22914">
    <property type="entry name" value="CHITIN SYNTHASE"/>
    <property type="match status" value="1"/>
</dbReference>
<gene>
    <name evidence="10" type="ORF">DGYR_LOCUS3478</name>
</gene>
<dbReference type="Gene3D" id="3.90.550.10">
    <property type="entry name" value="Spore Coat Polysaccharide Biosynthesis Protein SpsA, Chain A"/>
    <property type="match status" value="1"/>
</dbReference>
<dbReference type="AlphaFoldDB" id="A0A7I8VGX0"/>
<evidence type="ECO:0000256" key="5">
    <source>
        <dbReference type="ARBA" id="ARBA00022989"/>
    </source>
</evidence>
<keyword evidence="5 8" id="KW-1133">Transmembrane helix</keyword>
<feature type="transmembrane region" description="Helical" evidence="8">
    <location>
        <begin position="125"/>
        <end position="149"/>
    </location>
</feature>
<feature type="transmembrane region" description="Helical" evidence="8">
    <location>
        <begin position="271"/>
        <end position="292"/>
    </location>
</feature>
<dbReference type="InterPro" id="IPR004835">
    <property type="entry name" value="Chitin_synth"/>
</dbReference>
<evidence type="ECO:0000256" key="2">
    <source>
        <dbReference type="ARBA" id="ARBA00012543"/>
    </source>
</evidence>
<keyword evidence="7" id="KW-0175">Coiled coil</keyword>
<keyword evidence="3" id="KW-0808">Transferase</keyword>
<dbReference type="PANTHER" id="PTHR22914:SF42">
    <property type="entry name" value="CHITIN SYNTHASE"/>
    <property type="match status" value="1"/>
</dbReference>
<dbReference type="GO" id="GO:0016020">
    <property type="term" value="C:membrane"/>
    <property type="evidence" value="ECO:0007669"/>
    <property type="project" value="UniProtKB-SubCell"/>
</dbReference>
<dbReference type="GO" id="GO:0006031">
    <property type="term" value="P:chitin biosynthetic process"/>
    <property type="evidence" value="ECO:0007669"/>
    <property type="project" value="TreeGrafter"/>
</dbReference>
<feature type="transmembrane region" description="Helical" evidence="8">
    <location>
        <begin position="903"/>
        <end position="921"/>
    </location>
</feature>
<keyword evidence="3" id="KW-0328">Glycosyltransferase</keyword>
<feature type="transmembrane region" description="Helical" evidence="8">
    <location>
        <begin position="85"/>
        <end position="104"/>
    </location>
</feature>
<evidence type="ECO:0000259" key="9">
    <source>
        <dbReference type="Pfam" id="PF23000"/>
    </source>
</evidence>
<protein>
    <recommendedName>
        <fullName evidence="2">chitin synthase</fullName>
        <ecNumber evidence="2">2.4.1.16</ecNumber>
    </recommendedName>
</protein>
<feature type="transmembrane region" description="Helical" evidence="8">
    <location>
        <begin position="155"/>
        <end position="175"/>
    </location>
</feature>
<accession>A0A7I8VGX0</accession>
<feature type="transmembrane region" description="Helical" evidence="8">
    <location>
        <begin position="1143"/>
        <end position="1159"/>
    </location>
</feature>
<proteinExistence type="predicted"/>
<organism evidence="10 11">
    <name type="scientific">Dimorphilus gyrociliatus</name>
    <dbReference type="NCBI Taxonomy" id="2664684"/>
    <lineage>
        <taxon>Eukaryota</taxon>
        <taxon>Metazoa</taxon>
        <taxon>Spiralia</taxon>
        <taxon>Lophotrochozoa</taxon>
        <taxon>Annelida</taxon>
        <taxon>Polychaeta</taxon>
        <taxon>Polychaeta incertae sedis</taxon>
        <taxon>Dinophilidae</taxon>
        <taxon>Dimorphilus</taxon>
    </lineage>
</organism>
<evidence type="ECO:0000313" key="10">
    <source>
        <dbReference type="EMBL" id="CAD5114651.1"/>
    </source>
</evidence>
<feature type="coiled-coil region" evidence="7">
    <location>
        <begin position="1037"/>
        <end position="1068"/>
    </location>
</feature>
<evidence type="ECO:0000256" key="7">
    <source>
        <dbReference type="SAM" id="Coils"/>
    </source>
</evidence>
<feature type="transmembrane region" description="Helical" evidence="8">
    <location>
        <begin position="324"/>
        <end position="343"/>
    </location>
</feature>
<feature type="transmembrane region" description="Helical" evidence="8">
    <location>
        <begin position="847"/>
        <end position="867"/>
    </location>
</feature>
<evidence type="ECO:0000256" key="3">
    <source>
        <dbReference type="ARBA" id="ARBA00022676"/>
    </source>
</evidence>
<dbReference type="InterPro" id="IPR055120">
    <property type="entry name" value="Chs-1/2_IV_N"/>
</dbReference>
<name>A0A7I8VGX0_9ANNE</name>
<feature type="domain" description="Chitin synthase chs-1/2 N-terminal putative transporter" evidence="9">
    <location>
        <begin position="13"/>
        <end position="334"/>
    </location>
</feature>
<keyword evidence="11" id="KW-1185">Reference proteome</keyword>
<dbReference type="SUPFAM" id="SSF53448">
    <property type="entry name" value="Nucleotide-diphospho-sugar transferases"/>
    <property type="match status" value="1"/>
</dbReference>
<dbReference type="GO" id="GO:0004100">
    <property type="term" value="F:chitin synthase activity"/>
    <property type="evidence" value="ECO:0007669"/>
    <property type="project" value="UniProtKB-EC"/>
</dbReference>
<dbReference type="Proteomes" id="UP000549394">
    <property type="component" value="Unassembled WGS sequence"/>
</dbReference>
<evidence type="ECO:0000256" key="6">
    <source>
        <dbReference type="ARBA" id="ARBA00023136"/>
    </source>
</evidence>
<feature type="transmembrane region" description="Helical" evidence="8">
    <location>
        <begin position="782"/>
        <end position="804"/>
    </location>
</feature>
<dbReference type="OrthoDB" id="370884at2759"/>
<keyword evidence="4 8" id="KW-0812">Transmembrane</keyword>
<sequence length="1277" mass="147756">MLLGTQRKYMNDKSKDDLSNTIYGQLVIITLLPEVLQLLLETFRFFMNKIKLPDIVTIVAVIPEAAYAFGVSILVFKVLPTCGSFLAFFIIHGITITPSIMKLLEYTTFSKKTIKTHCIKFIVDICNFASQVIGLIVLTIAVVSSFAGIKSSQESQYVAALAIIIVSLKYWENFVDSKILNIDFKQFKTNIQDHKPILNFISLPIKIGIIVGMAYTFNKDIDWKGSLSDRESQKDSSASFTSERVLLITNCISSFCLFHICHIACQLRMQIFSLATPLIVFSGPVLAGLIALQCEGFIDPIKTKTVGLEFSFYADYKNGNKSSILFFGIFWLIGIVITTRHIWTEPRDKESKIETLFTNTNFTTFAPVCNILFSRKQYADDYQVHEDYQFGAYQHLPEVNVNENIQNSPEVIACATMWHETKDEMKQLIKSIVILSRDCYRKRTVSQKANYLKSEYFNFSAHIFFDDCMTLKEDKKRKGNFFVVNEYVRRLQEVISETLSLFETNKTDEVINQSPRKYRTPYGGRLVWVLPGNIELVVHLKDKHKIRHKKRWSQCMYMYYLIMFKLLENGKALQDSSDAWKKIVYTGSEYIKSLNQASLKKLANTYILALDGDVTFKPKAIEYLVECMKQNIQTGAVCGRIHPTGRGPMVWYQAFEYAVGHWFQKAAEHIFGSVLCSPGCFSLFRVAALLDNNVMKTYLSIATEPEHFIQYDMGEDRWLCTLLIQQGHRVDYIAASDALTVAPESFSEFFKQRKRWIPSTLANIVDLLSSHRNVKNPNISKFFIWYQFFLLVSTILGPSTIIIAIASALDTMFQDWDLWICFLLSLAPCIVYIVICLTTKLKTQIKVAQFLSTVYSCVMLIVLVSIIKSFVDDNILNPSLLFIVIVAAVFVFGGLLHPEEASCLIYGILYFLFIPAGYLFLNIFSICNLHDINWGTRETPKVKTKAELERERKLAEDREKNKKRSWYSGLLERLIRDISAIFAPILNNRKKSIEESNLIFMLKILGKDIKKLRQVIVNISNKQLEHENVEDTDDEMMENIDNSLKNLKDEKDEEEKNQENKVEEITCEPEDIEELRIQFENWNTASWINDTELNSFLTDELDKDEITFWKQLIKKHLQPFEKNERKEKQKGAALIELRNSMCFMYWFSNALWILLNYLLMSDQSLFISMFGSRVHGLGVVFMVLFTVLLFFQTMGLILHQWETFVKVISNIQLSRKKLSQGEMRLNQLYHEFYGKSQNQTNNMKYPPQYDKYRNINEQNNKRFQGNRPQNIYREAPV</sequence>
<dbReference type="Pfam" id="PF03142">
    <property type="entry name" value="Chitin_synth_2"/>
    <property type="match status" value="1"/>
</dbReference>
<comment type="caution">
    <text evidence="10">The sequence shown here is derived from an EMBL/GenBank/DDBJ whole genome shotgun (WGS) entry which is preliminary data.</text>
</comment>
<feature type="transmembrane region" description="Helical" evidence="8">
    <location>
        <begin position="196"/>
        <end position="217"/>
    </location>
</feature>
<feature type="transmembrane region" description="Helical" evidence="8">
    <location>
        <begin position="55"/>
        <end position="79"/>
    </location>
</feature>
<feature type="transmembrane region" description="Helical" evidence="8">
    <location>
        <begin position="245"/>
        <end position="264"/>
    </location>
</feature>
<evidence type="ECO:0000256" key="8">
    <source>
        <dbReference type="SAM" id="Phobius"/>
    </source>
</evidence>